<gene>
    <name evidence="3" type="ORF">SDC9_183071</name>
</gene>
<comment type="caution">
    <text evidence="3">The sequence shown here is derived from an EMBL/GenBank/DDBJ whole genome shotgun (WGS) entry which is preliminary data.</text>
</comment>
<dbReference type="SUPFAM" id="SSF48295">
    <property type="entry name" value="TrpR-like"/>
    <property type="match status" value="1"/>
</dbReference>
<feature type="coiled-coil region" evidence="1">
    <location>
        <begin position="71"/>
        <end position="108"/>
    </location>
</feature>
<evidence type="ECO:0000259" key="2">
    <source>
        <dbReference type="Pfam" id="PF13518"/>
    </source>
</evidence>
<protein>
    <recommendedName>
        <fullName evidence="2">Insertion element IS150 protein InsJ-like helix-turn-helix domain-containing protein</fullName>
    </recommendedName>
</protein>
<dbReference type="AlphaFoldDB" id="A0A645HIT6"/>
<dbReference type="Gene3D" id="1.10.10.10">
    <property type="entry name" value="Winged helix-like DNA-binding domain superfamily/Winged helix DNA-binding domain"/>
    <property type="match status" value="1"/>
</dbReference>
<organism evidence="3">
    <name type="scientific">bioreactor metagenome</name>
    <dbReference type="NCBI Taxonomy" id="1076179"/>
    <lineage>
        <taxon>unclassified sequences</taxon>
        <taxon>metagenomes</taxon>
        <taxon>ecological metagenomes</taxon>
    </lineage>
</organism>
<evidence type="ECO:0000313" key="3">
    <source>
        <dbReference type="EMBL" id="MPN35573.1"/>
    </source>
</evidence>
<reference evidence="3" key="1">
    <citation type="submission" date="2019-08" db="EMBL/GenBank/DDBJ databases">
        <authorList>
            <person name="Kucharzyk K."/>
            <person name="Murdoch R.W."/>
            <person name="Higgins S."/>
            <person name="Loffler F."/>
        </authorList>
    </citation>
    <scope>NUCLEOTIDE SEQUENCE</scope>
</reference>
<feature type="domain" description="Insertion element IS150 protein InsJ-like helix-turn-helix" evidence="2">
    <location>
        <begin position="11"/>
        <end position="63"/>
    </location>
</feature>
<sequence>MTKGRKTTYEERIEIVEDCLKNGQDYQMSADKYNVSYTQIYSWVKKYNERGVAGLKDSRGKGKDLEDMTEFERLQAENRLLKARLERLEIEAEIKKKLEEHISAAKKRIIR</sequence>
<dbReference type="Pfam" id="PF13518">
    <property type="entry name" value="HTH_28"/>
    <property type="match status" value="1"/>
</dbReference>
<accession>A0A645HIT6</accession>
<evidence type="ECO:0000256" key="1">
    <source>
        <dbReference type="SAM" id="Coils"/>
    </source>
</evidence>
<proteinExistence type="predicted"/>
<dbReference type="InterPro" id="IPR055247">
    <property type="entry name" value="InsJ-like_HTH"/>
</dbReference>
<name>A0A645HIT6_9ZZZZ</name>
<dbReference type="InterPro" id="IPR036388">
    <property type="entry name" value="WH-like_DNA-bd_sf"/>
</dbReference>
<dbReference type="InterPro" id="IPR010921">
    <property type="entry name" value="Trp_repressor/repl_initiator"/>
</dbReference>
<dbReference type="EMBL" id="VSSQ01089245">
    <property type="protein sequence ID" value="MPN35573.1"/>
    <property type="molecule type" value="Genomic_DNA"/>
</dbReference>
<keyword evidence="1" id="KW-0175">Coiled coil</keyword>
<dbReference type="GO" id="GO:0043565">
    <property type="term" value="F:sequence-specific DNA binding"/>
    <property type="evidence" value="ECO:0007669"/>
    <property type="project" value="InterPro"/>
</dbReference>